<dbReference type="Proteomes" id="UP000054526">
    <property type="component" value="Unassembled WGS sequence"/>
</dbReference>
<accession>A0ABR5A5L5</accession>
<protein>
    <submittedName>
        <fullName evidence="1">Uncharacterized protein</fullName>
    </submittedName>
</protein>
<reference evidence="1 2" key="1">
    <citation type="submission" date="2014-12" db="EMBL/GenBank/DDBJ databases">
        <title>Draft genome sequence of Cohnella kolymensis strain B-2846.</title>
        <authorList>
            <person name="Karlyshev A.V."/>
            <person name="Kudryashova E.B."/>
        </authorList>
    </citation>
    <scope>NUCLEOTIDE SEQUENCE [LARGE SCALE GENOMIC DNA]</scope>
    <source>
        <strain evidence="1 2">VKM B-2846</strain>
    </source>
</reference>
<gene>
    <name evidence="1" type="ORF">SD71_09735</name>
</gene>
<sequence length="161" mass="18151">MAVCEAKGRGGKPCQRPAGWGTSHVGVGRCKLHGGASKIKHGLYSKYLKHTLSDTVQSLLDDPDLINLRQQIAFKQALLLDRINQFEAGMSPDDIRFFADLSEKVSRDIERLNKIEHGEKYILQVAEVQAVVQQITLIIHQEITDDYVIERVASRLSQLKW</sequence>
<dbReference type="EMBL" id="JXAL01000014">
    <property type="protein sequence ID" value="KIL36217.1"/>
    <property type="molecule type" value="Genomic_DNA"/>
</dbReference>
<evidence type="ECO:0000313" key="2">
    <source>
        <dbReference type="Proteomes" id="UP000054526"/>
    </source>
</evidence>
<organism evidence="1 2">
    <name type="scientific">Cohnella kolymensis</name>
    <dbReference type="NCBI Taxonomy" id="1590652"/>
    <lineage>
        <taxon>Bacteria</taxon>
        <taxon>Bacillati</taxon>
        <taxon>Bacillota</taxon>
        <taxon>Bacilli</taxon>
        <taxon>Bacillales</taxon>
        <taxon>Paenibacillaceae</taxon>
        <taxon>Cohnella</taxon>
    </lineage>
</organism>
<keyword evidence="2" id="KW-1185">Reference proteome</keyword>
<evidence type="ECO:0000313" key="1">
    <source>
        <dbReference type="EMBL" id="KIL36217.1"/>
    </source>
</evidence>
<comment type="caution">
    <text evidence="1">The sequence shown here is derived from an EMBL/GenBank/DDBJ whole genome shotgun (WGS) entry which is preliminary data.</text>
</comment>
<dbReference type="RefSeq" id="WP_041062186.1">
    <property type="nucleotide sequence ID" value="NZ_JXAL01000014.1"/>
</dbReference>
<proteinExistence type="predicted"/>
<name>A0ABR5A5L5_9BACL</name>